<dbReference type="GO" id="GO:0005737">
    <property type="term" value="C:cytoplasm"/>
    <property type="evidence" value="ECO:0007669"/>
    <property type="project" value="TreeGrafter"/>
</dbReference>
<organism evidence="6 7">
    <name type="scientific">Cyclocybe aegerita</name>
    <name type="common">Black poplar mushroom</name>
    <name type="synonym">Agrocybe aegerita</name>
    <dbReference type="NCBI Taxonomy" id="1973307"/>
    <lineage>
        <taxon>Eukaryota</taxon>
        <taxon>Fungi</taxon>
        <taxon>Dikarya</taxon>
        <taxon>Basidiomycota</taxon>
        <taxon>Agaricomycotina</taxon>
        <taxon>Agaricomycetes</taxon>
        <taxon>Agaricomycetidae</taxon>
        <taxon>Agaricales</taxon>
        <taxon>Agaricineae</taxon>
        <taxon>Bolbitiaceae</taxon>
        <taxon>Cyclocybe</taxon>
    </lineage>
</organism>
<dbReference type="GO" id="GO:0019702">
    <property type="term" value="F:protein arginine N5-methyltransferase activity"/>
    <property type="evidence" value="ECO:0007669"/>
    <property type="project" value="TreeGrafter"/>
</dbReference>
<feature type="repeat" description="ANK" evidence="4">
    <location>
        <begin position="46"/>
        <end position="78"/>
    </location>
</feature>
<dbReference type="PROSITE" id="PS51559">
    <property type="entry name" value="SAM_RMT2"/>
    <property type="match status" value="1"/>
</dbReference>
<dbReference type="EMBL" id="CACVBS010000034">
    <property type="protein sequence ID" value="CAA7261623.1"/>
    <property type="molecule type" value="Genomic_DNA"/>
</dbReference>
<dbReference type="PROSITE" id="PS50297">
    <property type="entry name" value="ANK_REP_REGION"/>
    <property type="match status" value="1"/>
</dbReference>
<keyword evidence="4" id="KW-0040">ANK repeat</keyword>
<dbReference type="Gene3D" id="1.25.40.20">
    <property type="entry name" value="Ankyrin repeat-containing domain"/>
    <property type="match status" value="1"/>
</dbReference>
<evidence type="ECO:0000313" key="6">
    <source>
        <dbReference type="EMBL" id="CAA7261623.1"/>
    </source>
</evidence>
<evidence type="ECO:0000313" key="7">
    <source>
        <dbReference type="Proteomes" id="UP000467700"/>
    </source>
</evidence>
<keyword evidence="7" id="KW-1185">Reference proteome</keyword>
<reference evidence="6 7" key="1">
    <citation type="submission" date="2020-01" db="EMBL/GenBank/DDBJ databases">
        <authorList>
            <person name="Gupta K D."/>
        </authorList>
    </citation>
    <scope>NUCLEOTIDE SEQUENCE [LARGE SCALE GENOMIC DNA]</scope>
</reference>
<dbReference type="PROSITE" id="PS50088">
    <property type="entry name" value="ANK_REPEAT"/>
    <property type="match status" value="1"/>
</dbReference>
<dbReference type="InterPro" id="IPR026480">
    <property type="entry name" value="RMT2_dom"/>
</dbReference>
<dbReference type="PANTHER" id="PTHR32379">
    <property type="entry name" value="GUANIDINOACETATE N-METHYLTRANSFERASE"/>
    <property type="match status" value="1"/>
</dbReference>
<comment type="caution">
    <text evidence="6">The sequence shown here is derived from an EMBL/GenBank/DDBJ whole genome shotgun (WGS) entry which is preliminary data.</text>
</comment>
<dbReference type="GO" id="GO:0005634">
    <property type="term" value="C:nucleus"/>
    <property type="evidence" value="ECO:0007669"/>
    <property type="project" value="TreeGrafter"/>
</dbReference>
<dbReference type="InterPro" id="IPR051038">
    <property type="entry name" value="RMT2/GAMT_Mtase"/>
</dbReference>
<name>A0A8S0WGL1_CYCAE</name>
<dbReference type="SUPFAM" id="SSF48403">
    <property type="entry name" value="Ankyrin repeat"/>
    <property type="match status" value="1"/>
</dbReference>
<feature type="domain" description="RMT2" evidence="5">
    <location>
        <begin position="131"/>
        <end position="369"/>
    </location>
</feature>
<dbReference type="SUPFAM" id="SSF53335">
    <property type="entry name" value="S-adenosyl-L-methionine-dependent methyltransferases"/>
    <property type="match status" value="1"/>
</dbReference>
<gene>
    <name evidence="6" type="ORF">AAE3_LOCUS3999</name>
</gene>
<keyword evidence="1" id="KW-0489">Methyltransferase</keyword>
<evidence type="ECO:0000256" key="1">
    <source>
        <dbReference type="ARBA" id="ARBA00022603"/>
    </source>
</evidence>
<evidence type="ECO:0000259" key="5">
    <source>
        <dbReference type="PROSITE" id="PS51559"/>
    </source>
</evidence>
<evidence type="ECO:0000256" key="4">
    <source>
        <dbReference type="PROSITE-ProRule" id="PRU00023"/>
    </source>
</evidence>
<evidence type="ECO:0000256" key="3">
    <source>
        <dbReference type="ARBA" id="ARBA00022691"/>
    </source>
</evidence>
<keyword evidence="2" id="KW-0808">Transferase</keyword>
<evidence type="ECO:0000256" key="2">
    <source>
        <dbReference type="ARBA" id="ARBA00022679"/>
    </source>
</evidence>
<dbReference type="InterPro" id="IPR029063">
    <property type="entry name" value="SAM-dependent_MTases_sf"/>
</dbReference>
<dbReference type="AlphaFoldDB" id="A0A8S0WGL1"/>
<dbReference type="InterPro" id="IPR002110">
    <property type="entry name" value="Ankyrin_rpt"/>
</dbReference>
<accession>A0A8S0WGL1</accession>
<dbReference type="GO" id="GO:0032259">
    <property type="term" value="P:methylation"/>
    <property type="evidence" value="ECO:0007669"/>
    <property type="project" value="UniProtKB-KW"/>
</dbReference>
<protein>
    <recommendedName>
        <fullName evidence="5">RMT2 domain-containing protein</fullName>
    </recommendedName>
</protein>
<dbReference type="Pfam" id="PF00023">
    <property type="entry name" value="Ank"/>
    <property type="match status" value="1"/>
</dbReference>
<keyword evidence="3" id="KW-0949">S-adenosyl-L-methionine</keyword>
<sequence length="369" mass="41302">MDVNVDSLATELGEELINQILADAPIQDILKLLDSGAPIWYQNSAEGISPLHAAAYIQNLDLVKMLIDKGAVWNAVNYLKHTAGDIALSFNNESIYTVIRDAGIRSELVLGLLERQPEANLSSLILRATDSTASGSSHTFLVSKLKYSVNENGEHVCSVDVDGEEVGVMMGWETDIMRQTVEKLCQGHSKSNDLKVLNIGFGLGIIDTFFQELPNPPTEHVIIEPHPDVLNFMQEQGWYERNGVKILEGRWQDFIESDDLTKNGGFNVVYTDTFSEDYSDLRKFFDCLPDILADSNSRFGFFNGLGATNAFFYDIYTRISELHLLGVGMDVRWSDVDVGFDADEGRWGKSREYFSQPFYRLPIGKMKAS</sequence>
<dbReference type="Proteomes" id="UP000467700">
    <property type="component" value="Unassembled WGS sequence"/>
</dbReference>
<dbReference type="InterPro" id="IPR036770">
    <property type="entry name" value="Ankyrin_rpt-contain_sf"/>
</dbReference>
<dbReference type="Gene3D" id="3.40.50.150">
    <property type="entry name" value="Vaccinia Virus protein VP39"/>
    <property type="match status" value="1"/>
</dbReference>
<dbReference type="PANTHER" id="PTHR32379:SF1">
    <property type="entry name" value="GUANIDINOACETATE N-METHYLTRANSFERASE"/>
    <property type="match status" value="1"/>
</dbReference>
<dbReference type="OrthoDB" id="19014at2759"/>
<proteinExistence type="predicted"/>
<dbReference type="SMART" id="SM00248">
    <property type="entry name" value="ANK"/>
    <property type="match status" value="1"/>
</dbReference>